<evidence type="ECO:0000313" key="2">
    <source>
        <dbReference type="EMBL" id="MFC6764415.1"/>
    </source>
</evidence>
<dbReference type="Proteomes" id="UP001596383">
    <property type="component" value="Unassembled WGS sequence"/>
</dbReference>
<evidence type="ECO:0000313" key="3">
    <source>
        <dbReference type="Proteomes" id="UP001596383"/>
    </source>
</evidence>
<dbReference type="SUPFAM" id="SSF52402">
    <property type="entry name" value="Adenine nucleotide alpha hydrolases-like"/>
    <property type="match status" value="1"/>
</dbReference>
<name>A0ABD5SGL7_9EURY</name>
<dbReference type="AlphaFoldDB" id="A0ABD5SGL7"/>
<dbReference type="CDD" id="cd00293">
    <property type="entry name" value="USP-like"/>
    <property type="match status" value="1"/>
</dbReference>
<evidence type="ECO:0000259" key="1">
    <source>
        <dbReference type="Pfam" id="PF00582"/>
    </source>
</evidence>
<dbReference type="InterPro" id="IPR014729">
    <property type="entry name" value="Rossmann-like_a/b/a_fold"/>
</dbReference>
<proteinExistence type="predicted"/>
<accession>A0ABD5SGL7</accession>
<organism evidence="2 3">
    <name type="scientific">Natrinema soli</name>
    <dbReference type="NCBI Taxonomy" id="1930624"/>
    <lineage>
        <taxon>Archaea</taxon>
        <taxon>Methanobacteriati</taxon>
        <taxon>Methanobacteriota</taxon>
        <taxon>Stenosarchaea group</taxon>
        <taxon>Halobacteria</taxon>
        <taxon>Halobacteriales</taxon>
        <taxon>Natrialbaceae</taxon>
        <taxon>Natrinema</taxon>
    </lineage>
</organism>
<sequence>MTTILLCADTDVEQVSKQVASITTLPLETDAVRVVVYHVFRTDGGDADAGDLKSVSHAVAELEEAGFDVEIAQSSGDAVRNILEMAAEIDADHISIAGRKRSPTGKALFGSVAQQVTLRSARPVLFSAASE</sequence>
<dbReference type="EMBL" id="JBHSWV010000081">
    <property type="protein sequence ID" value="MFC6764415.1"/>
    <property type="molecule type" value="Genomic_DNA"/>
</dbReference>
<comment type="caution">
    <text evidence="2">The sequence shown here is derived from an EMBL/GenBank/DDBJ whole genome shotgun (WGS) entry which is preliminary data.</text>
</comment>
<dbReference type="Gene3D" id="3.40.50.620">
    <property type="entry name" value="HUPs"/>
    <property type="match status" value="1"/>
</dbReference>
<dbReference type="InterPro" id="IPR006016">
    <property type="entry name" value="UspA"/>
</dbReference>
<feature type="domain" description="UspA" evidence="1">
    <location>
        <begin position="52"/>
        <end position="125"/>
    </location>
</feature>
<gene>
    <name evidence="2" type="ORF">ACFQE6_05010</name>
</gene>
<dbReference type="Pfam" id="PF00582">
    <property type="entry name" value="Usp"/>
    <property type="match status" value="1"/>
</dbReference>
<dbReference type="RefSeq" id="WP_273737483.1">
    <property type="nucleotide sequence ID" value="NZ_JAQIVI010000081.1"/>
</dbReference>
<protein>
    <submittedName>
        <fullName evidence="2">Universal stress protein</fullName>
    </submittedName>
</protein>
<keyword evidence="3" id="KW-1185">Reference proteome</keyword>
<reference evidence="2 3" key="1">
    <citation type="journal article" date="2019" name="Int. J. Syst. Evol. Microbiol.">
        <title>The Global Catalogue of Microorganisms (GCM) 10K type strain sequencing project: providing services to taxonomists for standard genome sequencing and annotation.</title>
        <authorList>
            <consortium name="The Broad Institute Genomics Platform"/>
            <consortium name="The Broad Institute Genome Sequencing Center for Infectious Disease"/>
            <person name="Wu L."/>
            <person name="Ma J."/>
        </authorList>
    </citation>
    <scope>NUCLEOTIDE SEQUENCE [LARGE SCALE GENOMIC DNA]</scope>
    <source>
        <strain evidence="2 3">LMG 29247</strain>
    </source>
</reference>